<dbReference type="Pfam" id="PF00534">
    <property type="entry name" value="Glycos_transf_1"/>
    <property type="match status" value="1"/>
</dbReference>
<evidence type="ECO:0000259" key="4">
    <source>
        <dbReference type="Pfam" id="PF13439"/>
    </source>
</evidence>
<dbReference type="CDD" id="cd03801">
    <property type="entry name" value="GT4_PimA-like"/>
    <property type="match status" value="1"/>
</dbReference>
<dbReference type="Pfam" id="PF13439">
    <property type="entry name" value="Glyco_transf_4"/>
    <property type="match status" value="1"/>
</dbReference>
<evidence type="ECO:0000256" key="2">
    <source>
        <dbReference type="ARBA" id="ARBA00022679"/>
    </source>
</evidence>
<name>A0ABM8E578_9HYPH</name>
<reference evidence="5 6" key="1">
    <citation type="journal article" date="2023" name="Int. J. Syst. Evol. Microbiol.">
        <title>Methylocystis iwaonis sp. nov., a type II methane-oxidizing bacterium from surface soil of a rice paddy field in Japan, and emended description of the genus Methylocystis (ex Whittenbury et al. 1970) Bowman et al. 1993.</title>
        <authorList>
            <person name="Kaise H."/>
            <person name="Sawadogo J.B."/>
            <person name="Alam M.S."/>
            <person name="Ueno C."/>
            <person name="Dianou D."/>
            <person name="Shinjo R."/>
            <person name="Asakawa S."/>
        </authorList>
    </citation>
    <scope>NUCLEOTIDE SEQUENCE [LARGE SCALE GENOMIC DNA]</scope>
    <source>
        <strain evidence="5 6">SS37A-Re</strain>
    </source>
</reference>
<dbReference type="PANTHER" id="PTHR12526">
    <property type="entry name" value="GLYCOSYLTRANSFERASE"/>
    <property type="match status" value="1"/>
</dbReference>
<sequence>MTLRIIVVTDHAHINGGLAKVAIDSAKGFARRGYRVDYFSAVGPVEPSLTEAGVTVTLLDQADVTSASSLARFGAQWLWNAAAEHGLARLLATCDPAETIVHVHGWAKALSPSIGRALRRSGLPVVHTLHEFYLACPNGGFYDYGAARNCDYKAMSLGCIAHNCDSRGYHRKLMRVGRHALMLYGSGLYETARHLISISKLQREVIAPYMSRDAVFYEVGNPIDVADLGPKGDHAPGDFVFVGRLSAEKGPRYFAEAARLAGVTPVFVGDGPEREALEKEFAEAKFLGWRSPPEVRAALRAARALVFPSVWYEGQPLTVYESLALGTPVIVSDLCAGREAVVDGETGIWFKSANAQSLAAAIARLEDDGVARRMAEAAYARYWAAPLTLDRHLDSVAAVYDKVQSHWRAA</sequence>
<dbReference type="InterPro" id="IPR028098">
    <property type="entry name" value="Glyco_trans_4-like_N"/>
</dbReference>
<feature type="domain" description="Glycosyltransferase subfamily 4-like N-terminal" evidence="4">
    <location>
        <begin position="16"/>
        <end position="224"/>
    </location>
</feature>
<evidence type="ECO:0000313" key="6">
    <source>
        <dbReference type="Proteomes" id="UP001317629"/>
    </source>
</evidence>
<protein>
    <submittedName>
        <fullName evidence="5">Polysaccharide biosynthesis protein</fullName>
    </submittedName>
</protein>
<dbReference type="RefSeq" id="WP_281930353.1">
    <property type="nucleotide sequence ID" value="NZ_AP027142.1"/>
</dbReference>
<keyword evidence="6" id="KW-1185">Reference proteome</keyword>
<gene>
    <name evidence="5" type="ORF">SS37A_05870</name>
</gene>
<dbReference type="SUPFAM" id="SSF53756">
    <property type="entry name" value="UDP-Glycosyltransferase/glycogen phosphorylase"/>
    <property type="match status" value="1"/>
</dbReference>
<proteinExistence type="predicted"/>
<organism evidence="5 6">
    <name type="scientific">Methylocystis iwaonis</name>
    <dbReference type="NCBI Taxonomy" id="2885079"/>
    <lineage>
        <taxon>Bacteria</taxon>
        <taxon>Pseudomonadati</taxon>
        <taxon>Pseudomonadota</taxon>
        <taxon>Alphaproteobacteria</taxon>
        <taxon>Hyphomicrobiales</taxon>
        <taxon>Methylocystaceae</taxon>
        <taxon>Methylocystis</taxon>
    </lineage>
</organism>
<dbReference type="PANTHER" id="PTHR12526:SF510">
    <property type="entry name" value="D-INOSITOL 3-PHOSPHATE GLYCOSYLTRANSFERASE"/>
    <property type="match status" value="1"/>
</dbReference>
<dbReference type="EMBL" id="AP027142">
    <property type="protein sequence ID" value="BDV33058.1"/>
    <property type="molecule type" value="Genomic_DNA"/>
</dbReference>
<evidence type="ECO:0000313" key="5">
    <source>
        <dbReference type="EMBL" id="BDV33058.1"/>
    </source>
</evidence>
<accession>A0ABM8E578</accession>
<dbReference type="Gene3D" id="3.40.50.2000">
    <property type="entry name" value="Glycogen Phosphorylase B"/>
    <property type="match status" value="2"/>
</dbReference>
<evidence type="ECO:0000259" key="3">
    <source>
        <dbReference type="Pfam" id="PF00534"/>
    </source>
</evidence>
<dbReference type="Proteomes" id="UP001317629">
    <property type="component" value="Chromosome"/>
</dbReference>
<feature type="domain" description="Glycosyl transferase family 1" evidence="3">
    <location>
        <begin position="238"/>
        <end position="380"/>
    </location>
</feature>
<dbReference type="InterPro" id="IPR001296">
    <property type="entry name" value="Glyco_trans_1"/>
</dbReference>
<evidence type="ECO:0000256" key="1">
    <source>
        <dbReference type="ARBA" id="ARBA00022676"/>
    </source>
</evidence>
<keyword evidence="2" id="KW-0808">Transferase</keyword>
<keyword evidence="1" id="KW-0328">Glycosyltransferase</keyword>